<evidence type="ECO:0000256" key="3">
    <source>
        <dbReference type="SAM" id="MobiDB-lite"/>
    </source>
</evidence>
<feature type="compositionally biased region" description="Polar residues" evidence="3">
    <location>
        <begin position="361"/>
        <end position="370"/>
    </location>
</feature>
<dbReference type="Proteomes" id="UP000887575">
    <property type="component" value="Unassembled WGS sequence"/>
</dbReference>
<dbReference type="Pfam" id="PF04218">
    <property type="entry name" value="CENP-B_N"/>
    <property type="match status" value="1"/>
</dbReference>
<dbReference type="InterPro" id="IPR009057">
    <property type="entry name" value="Homeodomain-like_sf"/>
</dbReference>
<dbReference type="AlphaFoldDB" id="A0AAF3E8G7"/>
<evidence type="ECO:0000256" key="2">
    <source>
        <dbReference type="SAM" id="Coils"/>
    </source>
</evidence>
<organism evidence="5 6">
    <name type="scientific">Mesorhabditis belari</name>
    <dbReference type="NCBI Taxonomy" id="2138241"/>
    <lineage>
        <taxon>Eukaryota</taxon>
        <taxon>Metazoa</taxon>
        <taxon>Ecdysozoa</taxon>
        <taxon>Nematoda</taxon>
        <taxon>Chromadorea</taxon>
        <taxon>Rhabditida</taxon>
        <taxon>Rhabditina</taxon>
        <taxon>Rhabditomorpha</taxon>
        <taxon>Rhabditoidea</taxon>
        <taxon>Rhabditidae</taxon>
        <taxon>Mesorhabditinae</taxon>
        <taxon>Mesorhabditis</taxon>
    </lineage>
</organism>
<feature type="region of interest" description="Disordered" evidence="3">
    <location>
        <begin position="414"/>
        <end position="441"/>
    </location>
</feature>
<feature type="compositionally biased region" description="Low complexity" evidence="3">
    <location>
        <begin position="428"/>
        <end position="441"/>
    </location>
</feature>
<accession>A0AAF3E8G7</accession>
<sequence>MSDALLISNESVIHESTLNTSIGSMDSSEVSSSYALALAAVLSAGFQSHPDFPDQTHLSEGSGSSSSTYHNQESSERRKKKPYKELTLEEKVQLIRLAEENAGMSQAAIAERYSIAKSNVCRILQRKREYLRAFESAGFAGSRKRKLKATDIRETDFHSERQRKEIGSDTLRGHMYAQHGVARMFMCRCCNWAFPDKKALELHIQLKDEMAQTGGSSPQSISKRAIGDVGSSAFSPLRPIPINNNTLPPHFGLTQGIPMPIPSLPLFSSPLGRPSEEVLSRIRERVMLNALLGPQSSLTPSWLSSSLFPLDQQDKSPTQLQCRNEECPEDIINVENDETLGMDENSQPSGSESEDARMSGEQKSSSTLDLSTSINISSTQNSPIENVIAFPGNMFKKEADTPSAFHPMLKIEPRTGRNEEAPEPVHISPSDSHTSGSSPGSCNGTSSCFECSLMRSRAADCEQRMRFLEETRDHLQAELLRTQGCILNTESIGKVNEREMHNLRDENQRLKQITQQARHQITNYLSCGAVSHETRTILESLNRIF</sequence>
<dbReference type="WBParaSite" id="MBELARI_LOCUS10207">
    <property type="protein sequence ID" value="MBELARI_LOCUS10207"/>
    <property type="gene ID" value="MBELARI_LOCUS10207"/>
</dbReference>
<dbReference type="GO" id="GO:0005634">
    <property type="term" value="C:nucleus"/>
    <property type="evidence" value="ECO:0007669"/>
    <property type="project" value="UniProtKB-SubCell"/>
</dbReference>
<evidence type="ECO:0000313" key="5">
    <source>
        <dbReference type="Proteomes" id="UP000887575"/>
    </source>
</evidence>
<feature type="coiled-coil region" evidence="2">
    <location>
        <begin position="458"/>
        <end position="520"/>
    </location>
</feature>
<keyword evidence="5" id="KW-1185">Reference proteome</keyword>
<reference evidence="6" key="1">
    <citation type="submission" date="2024-02" db="UniProtKB">
        <authorList>
            <consortium name="WormBaseParasite"/>
        </authorList>
    </citation>
    <scope>IDENTIFICATION</scope>
</reference>
<evidence type="ECO:0000313" key="6">
    <source>
        <dbReference type="WBParaSite" id="MBELARI_LOCUS10207"/>
    </source>
</evidence>
<feature type="region of interest" description="Disordered" evidence="3">
    <location>
        <begin position="333"/>
        <end position="377"/>
    </location>
</feature>
<feature type="domain" description="HTH psq-type" evidence="4">
    <location>
        <begin position="80"/>
        <end position="133"/>
    </location>
</feature>
<feature type="region of interest" description="Disordered" evidence="3">
    <location>
        <begin position="52"/>
        <end position="83"/>
    </location>
</feature>
<dbReference type="SUPFAM" id="SSF46689">
    <property type="entry name" value="Homeodomain-like"/>
    <property type="match status" value="1"/>
</dbReference>
<proteinExistence type="predicted"/>
<name>A0AAF3E8G7_9BILA</name>
<dbReference type="Gene3D" id="1.10.10.60">
    <property type="entry name" value="Homeodomain-like"/>
    <property type="match status" value="1"/>
</dbReference>
<evidence type="ECO:0000256" key="1">
    <source>
        <dbReference type="ARBA" id="ARBA00004123"/>
    </source>
</evidence>
<dbReference type="GO" id="GO:0003677">
    <property type="term" value="F:DNA binding"/>
    <property type="evidence" value="ECO:0007669"/>
    <property type="project" value="InterPro"/>
</dbReference>
<comment type="subcellular location">
    <subcellularLocation>
        <location evidence="1">Nucleus</location>
    </subcellularLocation>
</comment>
<evidence type="ECO:0000259" key="4">
    <source>
        <dbReference type="Pfam" id="PF04218"/>
    </source>
</evidence>
<protein>
    <recommendedName>
        <fullName evidence="4">HTH psq-type domain-containing protein</fullName>
    </recommendedName>
</protein>
<keyword evidence="2" id="KW-0175">Coiled coil</keyword>
<dbReference type="InterPro" id="IPR007889">
    <property type="entry name" value="HTH_Psq"/>
</dbReference>